<protein>
    <submittedName>
        <fullName evidence="6">Protein ImuB</fullName>
    </submittedName>
</protein>
<sequence length="518" mass="57504">MRGTVWIPDWPVVAALLSGQVEAHVPIAVHEQRIIAVNGLAYREGVRTGMRRRQAQALVPHLVLVRHDGTRDVQYFERVVRACEEHIAYLSVLEPGLITFLARGPLRTAGSVSALADNLIGDITQRTGLEARVGFGEGLLTSVLAARQGTHVRNARPFLDAHPVAALEYIAFSSQARARVRAFINAMEDLGIRRIGDLRSLDAQALVTRFGDIGKHVITLINGGDLDQAGESYPLQELTVERALDPPLTNLDQATFLAREMAEELSSYLTQRGVIAREISIQTRSESGKQRERKWALDVASAKDITDRVRWQLSAWISDGEGPESGIERIVVVAKAIAQAGLAQGTLWGSERANREAAVRAVSRIQSLLGDKSVLVPERVGGRHPLEAHSTRLWDAASTLPEHRDAPWPGTIPSPWPNLVKAKPEKITLCDAHGHECLVSALGTFYCQEQCDNPTPFELKIEGRAERIDSLAGPWLQAVGWWNPQTQERKAWLELVCDKRGYLIYREDRQWWMAGIYE</sequence>
<evidence type="ECO:0000256" key="2">
    <source>
        <dbReference type="ARBA" id="ARBA00022763"/>
    </source>
</evidence>
<dbReference type="EMBL" id="JAUSQX010000001">
    <property type="protein sequence ID" value="MDP9805537.1"/>
    <property type="molecule type" value="Genomic_DNA"/>
</dbReference>
<keyword evidence="2" id="KW-0227">DNA damage</keyword>
<dbReference type="Pfam" id="PF11799">
    <property type="entry name" value="IMS_C"/>
    <property type="match status" value="1"/>
</dbReference>
<dbReference type="Gene3D" id="3.30.70.270">
    <property type="match status" value="1"/>
</dbReference>
<feature type="domain" description="UmuC" evidence="4">
    <location>
        <begin position="25"/>
        <end position="146"/>
    </location>
</feature>
<name>A0ABT9NDR8_9ACTO</name>
<evidence type="ECO:0000256" key="3">
    <source>
        <dbReference type="ARBA" id="ARBA00025589"/>
    </source>
</evidence>
<gene>
    <name evidence="6" type="ORF">J2S70_000119</name>
</gene>
<dbReference type="RefSeq" id="WP_307681815.1">
    <property type="nucleotide sequence ID" value="NZ_JAUSQX010000001.1"/>
</dbReference>
<evidence type="ECO:0000313" key="7">
    <source>
        <dbReference type="Proteomes" id="UP001243212"/>
    </source>
</evidence>
<comment type="caution">
    <text evidence="6">The sequence shown here is derived from an EMBL/GenBank/DDBJ whole genome shotgun (WGS) entry which is preliminary data.</text>
</comment>
<dbReference type="InterPro" id="IPR050356">
    <property type="entry name" value="SulA_CellDiv_inhibitor"/>
</dbReference>
<dbReference type="CDD" id="cd03468">
    <property type="entry name" value="PolY_like"/>
    <property type="match status" value="1"/>
</dbReference>
<comment type="similarity">
    <text evidence="1">Belongs to the DNA polymerase type-Y family.</text>
</comment>
<dbReference type="SUPFAM" id="SSF56672">
    <property type="entry name" value="DNA/RNA polymerases"/>
    <property type="match status" value="1"/>
</dbReference>
<evidence type="ECO:0000259" key="5">
    <source>
        <dbReference type="Pfam" id="PF11799"/>
    </source>
</evidence>
<organism evidence="6 7">
    <name type="scientific">Trueperella bonasi</name>
    <dbReference type="NCBI Taxonomy" id="312286"/>
    <lineage>
        <taxon>Bacteria</taxon>
        <taxon>Bacillati</taxon>
        <taxon>Actinomycetota</taxon>
        <taxon>Actinomycetes</taxon>
        <taxon>Actinomycetales</taxon>
        <taxon>Actinomycetaceae</taxon>
        <taxon>Trueperella</taxon>
    </lineage>
</organism>
<dbReference type="InterPro" id="IPR001126">
    <property type="entry name" value="UmuC"/>
</dbReference>
<dbReference type="InterPro" id="IPR017961">
    <property type="entry name" value="DNA_pol_Y-fam_little_finger"/>
</dbReference>
<reference evidence="6 7" key="1">
    <citation type="submission" date="2023-07" db="EMBL/GenBank/DDBJ databases">
        <title>Sequencing the genomes of 1000 actinobacteria strains.</title>
        <authorList>
            <person name="Klenk H.-P."/>
        </authorList>
    </citation>
    <scope>NUCLEOTIDE SEQUENCE [LARGE SCALE GENOMIC DNA]</scope>
    <source>
        <strain evidence="6 7">DSM 17163</strain>
    </source>
</reference>
<evidence type="ECO:0000259" key="4">
    <source>
        <dbReference type="Pfam" id="PF00817"/>
    </source>
</evidence>
<dbReference type="Gene3D" id="3.40.1170.60">
    <property type="match status" value="1"/>
</dbReference>
<feature type="domain" description="DNA polymerase Y-family little finger" evidence="5">
    <location>
        <begin position="238"/>
        <end position="344"/>
    </location>
</feature>
<accession>A0ABT9NDR8</accession>
<evidence type="ECO:0000256" key="1">
    <source>
        <dbReference type="ARBA" id="ARBA00010945"/>
    </source>
</evidence>
<dbReference type="PANTHER" id="PTHR35369">
    <property type="entry name" value="BLR3025 PROTEIN-RELATED"/>
    <property type="match status" value="1"/>
</dbReference>
<proteinExistence type="inferred from homology"/>
<dbReference type="Proteomes" id="UP001243212">
    <property type="component" value="Unassembled WGS sequence"/>
</dbReference>
<keyword evidence="7" id="KW-1185">Reference proteome</keyword>
<dbReference type="InterPro" id="IPR043502">
    <property type="entry name" value="DNA/RNA_pol_sf"/>
</dbReference>
<dbReference type="Pfam" id="PF00817">
    <property type="entry name" value="IMS"/>
    <property type="match status" value="1"/>
</dbReference>
<comment type="function">
    <text evidence="3">Poorly processive, error-prone DNA polymerase involved in untargeted mutagenesis. Copies undamaged DNA at stalled replication forks, which arise in vivo from mismatched or misaligned primer ends. These misaligned primers can be extended by PolIV. Exhibits no 3'-5' exonuclease (proofreading) activity. May be involved in translesional synthesis, in conjunction with the beta clamp from PolIII.</text>
</comment>
<dbReference type="InterPro" id="IPR043128">
    <property type="entry name" value="Rev_trsase/Diguanyl_cyclase"/>
</dbReference>
<dbReference type="PANTHER" id="PTHR35369:SF2">
    <property type="entry name" value="BLR3025 PROTEIN"/>
    <property type="match status" value="1"/>
</dbReference>
<evidence type="ECO:0000313" key="6">
    <source>
        <dbReference type="EMBL" id="MDP9805537.1"/>
    </source>
</evidence>